<dbReference type="InterPro" id="IPR027417">
    <property type="entry name" value="P-loop_NTPase"/>
</dbReference>
<evidence type="ECO:0000313" key="4">
    <source>
        <dbReference type="EMBL" id="MBB6444219.1"/>
    </source>
</evidence>
<dbReference type="EMBL" id="JACHGK010000002">
    <property type="protein sequence ID" value="MBB6444219.1"/>
    <property type="molecule type" value="Genomic_DNA"/>
</dbReference>
<organism evidence="4 5">
    <name type="scientific">Bacillus benzoevorans</name>
    <dbReference type="NCBI Taxonomy" id="1456"/>
    <lineage>
        <taxon>Bacteria</taxon>
        <taxon>Bacillati</taxon>
        <taxon>Bacillota</taxon>
        <taxon>Bacilli</taxon>
        <taxon>Bacillales</taxon>
        <taxon>Bacillaceae</taxon>
        <taxon>Bacillus</taxon>
    </lineage>
</organism>
<comment type="caution">
    <text evidence="4">The sequence shown here is derived from an EMBL/GenBank/DDBJ whole genome shotgun (WGS) entry which is preliminary data.</text>
</comment>
<keyword evidence="1" id="KW-0808">Transferase</keyword>
<dbReference type="AlphaFoldDB" id="A0A7X0HP07"/>
<evidence type="ECO:0000313" key="5">
    <source>
        <dbReference type="Proteomes" id="UP000531594"/>
    </source>
</evidence>
<dbReference type="InterPro" id="IPR022488">
    <property type="entry name" value="PPK2-related"/>
</dbReference>
<proteinExistence type="predicted"/>
<feature type="domain" description="Polyphosphate kinase-2-related" evidence="3">
    <location>
        <begin position="15"/>
        <end position="240"/>
    </location>
</feature>
<evidence type="ECO:0000259" key="3">
    <source>
        <dbReference type="Pfam" id="PF03976"/>
    </source>
</evidence>
<dbReference type="Pfam" id="PF03976">
    <property type="entry name" value="PPK2"/>
    <property type="match status" value="1"/>
</dbReference>
<dbReference type="Gene3D" id="3.40.50.300">
    <property type="entry name" value="P-loop containing nucleotide triphosphate hydrolases"/>
    <property type="match status" value="1"/>
</dbReference>
<dbReference type="SUPFAM" id="SSF52540">
    <property type="entry name" value="P-loop containing nucleoside triphosphate hydrolases"/>
    <property type="match status" value="1"/>
</dbReference>
<sequence length="251" mass="30378">MEQGRIGEDFTYTVIEKKEYEKTLKKYQWRLLRLQHVFHQEKMAAIIVMEGVDAAGKGGVIKRITEHLDPRGFRVMAIAAPEPHEKRYHYLQRFWRKIPQYGQMTIFDRSWYGRVLVERIEGFAKEKEWKRAYGEINDFEKILSVDGYLIIKFYFHITMDEQLARFKARQENPFKRWKLTSEDWRNRERWDDYVIAAEEMFAKTDKNYAPWHIIACDDKKYSRIETLKIIVKSMENYLKDQDIPLPDYGEE</sequence>
<evidence type="ECO:0000256" key="1">
    <source>
        <dbReference type="ARBA" id="ARBA00022679"/>
    </source>
</evidence>
<dbReference type="RefSeq" id="WP_184523091.1">
    <property type="nucleotide sequence ID" value="NZ_JACHGK010000002.1"/>
</dbReference>
<reference evidence="4 5" key="1">
    <citation type="submission" date="2020-08" db="EMBL/GenBank/DDBJ databases">
        <title>Genomic Encyclopedia of Type Strains, Phase IV (KMG-IV): sequencing the most valuable type-strain genomes for metagenomic binning, comparative biology and taxonomic classification.</title>
        <authorList>
            <person name="Goeker M."/>
        </authorList>
    </citation>
    <scope>NUCLEOTIDE SEQUENCE [LARGE SCALE GENOMIC DNA]</scope>
    <source>
        <strain evidence="4 5">DSM 5391</strain>
    </source>
</reference>
<accession>A0A7X0HP07</accession>
<protein>
    <submittedName>
        <fullName evidence="4">Polyphosphate kinase 2 (PPK2 family)</fullName>
    </submittedName>
</protein>
<evidence type="ECO:0000256" key="2">
    <source>
        <dbReference type="ARBA" id="ARBA00022777"/>
    </source>
</evidence>
<name>A0A7X0HP07_9BACI</name>
<dbReference type="PIRSF" id="PIRSF028756">
    <property type="entry name" value="PPK2_prd"/>
    <property type="match status" value="1"/>
</dbReference>
<dbReference type="PANTHER" id="PTHR34383">
    <property type="entry name" value="POLYPHOSPHATE:AMP PHOSPHOTRANSFERASE-RELATED"/>
    <property type="match status" value="1"/>
</dbReference>
<dbReference type="InterPro" id="IPR016898">
    <property type="entry name" value="Polyphosphate_phosphotransfera"/>
</dbReference>
<keyword evidence="2 4" id="KW-0418">Kinase</keyword>
<gene>
    <name evidence="4" type="ORF">HNR53_000827</name>
</gene>
<keyword evidence="5" id="KW-1185">Reference proteome</keyword>
<dbReference type="Proteomes" id="UP000531594">
    <property type="component" value="Unassembled WGS sequence"/>
</dbReference>
<dbReference type="GO" id="GO:0008976">
    <property type="term" value="F:polyphosphate kinase activity"/>
    <property type="evidence" value="ECO:0007669"/>
    <property type="project" value="InterPro"/>
</dbReference>
<dbReference type="PANTHER" id="PTHR34383:SF3">
    <property type="entry name" value="POLYPHOSPHATE:AMP PHOSPHOTRANSFERASE"/>
    <property type="match status" value="1"/>
</dbReference>